<dbReference type="GO" id="GO:0000155">
    <property type="term" value="F:phosphorelay sensor kinase activity"/>
    <property type="evidence" value="ECO:0007669"/>
    <property type="project" value="InterPro"/>
</dbReference>
<protein>
    <recommendedName>
        <fullName evidence="8">Circadian input-output histidine kinase CikA</fullName>
        <ecNumber evidence="3">2.7.13.3</ecNumber>
    </recommendedName>
</protein>
<evidence type="ECO:0000256" key="6">
    <source>
        <dbReference type="ARBA" id="ARBA00022777"/>
    </source>
</evidence>
<dbReference type="InterPro" id="IPR003661">
    <property type="entry name" value="HisK_dim/P_dom"/>
</dbReference>
<evidence type="ECO:0000259" key="13">
    <source>
        <dbReference type="PROSITE" id="PS50110"/>
    </source>
</evidence>
<feature type="coiled-coil region" evidence="10">
    <location>
        <begin position="762"/>
        <end position="789"/>
    </location>
</feature>
<reference evidence="15 16" key="2">
    <citation type="submission" date="2018-06" db="EMBL/GenBank/DDBJ databases">
        <title>Metagenomic assembly of (sub)arctic Cyanobacteria and their associated microbiome from non-axenic cultures.</title>
        <authorList>
            <person name="Baurain D."/>
        </authorList>
    </citation>
    <scope>NUCLEOTIDE SEQUENCE [LARGE SCALE GENOMIC DNA]</scope>
    <source>
        <strain evidence="15">ULC066bin1</strain>
    </source>
</reference>
<evidence type="ECO:0000256" key="4">
    <source>
        <dbReference type="ARBA" id="ARBA00022553"/>
    </source>
</evidence>
<dbReference type="InterPro" id="IPR005467">
    <property type="entry name" value="His_kinase_dom"/>
</dbReference>
<dbReference type="InterPro" id="IPR004358">
    <property type="entry name" value="Sig_transdc_His_kin-like_C"/>
</dbReference>
<name>A0A2W4XXY7_9CYAN</name>
<dbReference type="InterPro" id="IPR011006">
    <property type="entry name" value="CheY-like_superfamily"/>
</dbReference>
<dbReference type="Gene3D" id="3.40.50.2300">
    <property type="match status" value="1"/>
</dbReference>
<dbReference type="PROSITE" id="PS50110">
    <property type="entry name" value="RESPONSE_REGULATORY"/>
    <property type="match status" value="1"/>
</dbReference>
<feature type="domain" description="PAC" evidence="14">
    <location>
        <begin position="719"/>
        <end position="771"/>
    </location>
</feature>
<evidence type="ECO:0000256" key="5">
    <source>
        <dbReference type="ARBA" id="ARBA00022679"/>
    </source>
</evidence>
<feature type="domain" description="Response regulatory" evidence="13">
    <location>
        <begin position="1052"/>
        <end position="1168"/>
    </location>
</feature>
<evidence type="ECO:0000256" key="2">
    <source>
        <dbReference type="ARBA" id="ARBA00006402"/>
    </source>
</evidence>
<keyword evidence="11" id="KW-0812">Transmembrane</keyword>
<reference evidence="15 16" key="1">
    <citation type="submission" date="2018-04" db="EMBL/GenBank/DDBJ databases">
        <authorList>
            <person name="Go L.Y."/>
            <person name="Mitchell J.A."/>
        </authorList>
    </citation>
    <scope>NUCLEOTIDE SEQUENCE [LARGE SCALE GENOMIC DNA]</scope>
    <source>
        <strain evidence="15">ULC066bin1</strain>
    </source>
</reference>
<dbReference type="EC" id="2.7.13.3" evidence="3"/>
<feature type="transmembrane region" description="Helical" evidence="11">
    <location>
        <begin position="6"/>
        <end position="31"/>
    </location>
</feature>
<dbReference type="CDD" id="cd00130">
    <property type="entry name" value="PAS"/>
    <property type="match status" value="1"/>
</dbReference>
<evidence type="ECO:0000313" key="15">
    <source>
        <dbReference type="EMBL" id="PZO39575.1"/>
    </source>
</evidence>
<dbReference type="InterPro" id="IPR035965">
    <property type="entry name" value="PAS-like_dom_sf"/>
</dbReference>
<keyword evidence="5" id="KW-0808">Transferase</keyword>
<dbReference type="InterPro" id="IPR000700">
    <property type="entry name" value="PAS-assoc_C"/>
</dbReference>
<evidence type="ECO:0000259" key="12">
    <source>
        <dbReference type="PROSITE" id="PS50109"/>
    </source>
</evidence>
<dbReference type="PRINTS" id="PR00344">
    <property type="entry name" value="BCTRLSENSOR"/>
</dbReference>
<feature type="coiled-coil region" evidence="10">
    <location>
        <begin position="600"/>
        <end position="638"/>
    </location>
</feature>
<feature type="modified residue" description="4-aspartylphosphate" evidence="9">
    <location>
        <position position="1101"/>
    </location>
</feature>
<dbReference type="PANTHER" id="PTHR43047:SF63">
    <property type="entry name" value="HISTIDINE KINASE"/>
    <property type="match status" value="1"/>
</dbReference>
<dbReference type="PROSITE" id="PS50109">
    <property type="entry name" value="HIS_KIN"/>
    <property type="match status" value="1"/>
</dbReference>
<dbReference type="AlphaFoldDB" id="A0A2W4XXY7"/>
<dbReference type="CDD" id="cd16922">
    <property type="entry name" value="HATPase_EvgS-ArcB-TorS-like"/>
    <property type="match status" value="1"/>
</dbReference>
<evidence type="ECO:0000313" key="16">
    <source>
        <dbReference type="Proteomes" id="UP000249467"/>
    </source>
</evidence>
<dbReference type="Gene3D" id="3.30.450.20">
    <property type="entry name" value="PAS domain"/>
    <property type="match status" value="4"/>
</dbReference>
<keyword evidence="4 9" id="KW-0597">Phosphoprotein</keyword>
<evidence type="ECO:0000259" key="14">
    <source>
        <dbReference type="PROSITE" id="PS50113"/>
    </source>
</evidence>
<evidence type="ECO:0000256" key="9">
    <source>
        <dbReference type="PROSITE-ProRule" id="PRU00169"/>
    </source>
</evidence>
<dbReference type="FunFam" id="3.30.565.10:FF:000010">
    <property type="entry name" value="Sensor histidine kinase RcsC"/>
    <property type="match status" value="1"/>
</dbReference>
<dbReference type="Gene3D" id="2.10.70.100">
    <property type="match status" value="1"/>
</dbReference>
<keyword evidence="11" id="KW-0472">Membrane</keyword>
<dbReference type="Gene3D" id="1.10.287.130">
    <property type="match status" value="1"/>
</dbReference>
<dbReference type="CDD" id="cd17546">
    <property type="entry name" value="REC_hyHK_CKI1_RcsC-like"/>
    <property type="match status" value="1"/>
</dbReference>
<evidence type="ECO:0000256" key="7">
    <source>
        <dbReference type="ARBA" id="ARBA00023012"/>
    </source>
</evidence>
<dbReference type="SUPFAM" id="SSF47384">
    <property type="entry name" value="Homodimeric domain of signal transducing histidine kinase"/>
    <property type="match status" value="1"/>
</dbReference>
<dbReference type="InterPro" id="IPR001610">
    <property type="entry name" value="PAC"/>
</dbReference>
<gene>
    <name evidence="15" type="ORF">DCF19_13385</name>
</gene>
<dbReference type="SUPFAM" id="SSF55874">
    <property type="entry name" value="ATPase domain of HSP90 chaperone/DNA topoisomerase II/histidine kinase"/>
    <property type="match status" value="1"/>
</dbReference>
<organism evidence="15 16">
    <name type="scientific">Pseudanabaena frigida</name>
    <dbReference type="NCBI Taxonomy" id="945775"/>
    <lineage>
        <taxon>Bacteria</taxon>
        <taxon>Bacillati</taxon>
        <taxon>Cyanobacteriota</taxon>
        <taxon>Cyanophyceae</taxon>
        <taxon>Pseudanabaenales</taxon>
        <taxon>Pseudanabaenaceae</taxon>
        <taxon>Pseudanabaena</taxon>
    </lineage>
</organism>
<proteinExistence type="inferred from homology"/>
<comment type="catalytic activity">
    <reaction evidence="1">
        <text>ATP + protein L-histidine = ADP + protein N-phospho-L-histidine.</text>
        <dbReference type="EC" id="2.7.13.3"/>
    </reaction>
</comment>
<dbReference type="InterPro" id="IPR036890">
    <property type="entry name" value="HATPase_C_sf"/>
</dbReference>
<dbReference type="FunFam" id="1.10.287.130:FF:000145">
    <property type="entry name" value="Sensory transduction histidine kinase"/>
    <property type="match status" value="1"/>
</dbReference>
<comment type="caution">
    <text evidence="15">The sequence shown here is derived from an EMBL/GenBank/DDBJ whole genome shotgun (WGS) entry which is preliminary data.</text>
</comment>
<dbReference type="SMART" id="SM00448">
    <property type="entry name" value="REC"/>
    <property type="match status" value="1"/>
</dbReference>
<dbReference type="InterPro" id="IPR003594">
    <property type="entry name" value="HATPase_dom"/>
</dbReference>
<dbReference type="CDD" id="cd00082">
    <property type="entry name" value="HisKA"/>
    <property type="match status" value="1"/>
</dbReference>
<dbReference type="Pfam" id="PF00512">
    <property type="entry name" value="HisKA"/>
    <property type="match status" value="1"/>
</dbReference>
<evidence type="ECO:0000256" key="3">
    <source>
        <dbReference type="ARBA" id="ARBA00012438"/>
    </source>
</evidence>
<keyword evidence="11" id="KW-1133">Transmembrane helix</keyword>
<dbReference type="PROSITE" id="PS50113">
    <property type="entry name" value="PAC"/>
    <property type="match status" value="1"/>
</dbReference>
<keyword evidence="6" id="KW-0418">Kinase</keyword>
<dbReference type="Pfam" id="PF08447">
    <property type="entry name" value="PAS_3"/>
    <property type="match status" value="1"/>
</dbReference>
<dbReference type="GO" id="GO:0005886">
    <property type="term" value="C:plasma membrane"/>
    <property type="evidence" value="ECO:0007669"/>
    <property type="project" value="TreeGrafter"/>
</dbReference>
<comment type="similarity">
    <text evidence="2">In the N-terminal section; belongs to the phytochrome family.</text>
</comment>
<dbReference type="InterPro" id="IPR036097">
    <property type="entry name" value="HisK_dim/P_sf"/>
</dbReference>
<feature type="coiled-coil region" evidence="10">
    <location>
        <begin position="215"/>
        <end position="249"/>
    </location>
</feature>
<dbReference type="PANTHER" id="PTHR43047">
    <property type="entry name" value="TWO-COMPONENT HISTIDINE PROTEIN KINASE"/>
    <property type="match status" value="1"/>
</dbReference>
<keyword evidence="10" id="KW-0175">Coiled coil</keyword>
<dbReference type="SMART" id="SM00388">
    <property type="entry name" value="HisKA"/>
    <property type="match status" value="1"/>
</dbReference>
<evidence type="ECO:0000256" key="11">
    <source>
        <dbReference type="SAM" id="Phobius"/>
    </source>
</evidence>
<dbReference type="Proteomes" id="UP000249467">
    <property type="component" value="Unassembled WGS sequence"/>
</dbReference>
<accession>A0A2W4XXY7</accession>
<dbReference type="EMBL" id="QBML01000017">
    <property type="protein sequence ID" value="PZO39575.1"/>
    <property type="molecule type" value="Genomic_DNA"/>
</dbReference>
<dbReference type="InterPro" id="IPR013655">
    <property type="entry name" value="PAS_fold_3"/>
</dbReference>
<evidence type="ECO:0000256" key="10">
    <source>
        <dbReference type="SAM" id="Coils"/>
    </source>
</evidence>
<dbReference type="Gene3D" id="3.30.565.10">
    <property type="entry name" value="Histidine kinase-like ATPase, C-terminal domain"/>
    <property type="match status" value="1"/>
</dbReference>
<dbReference type="Pfam" id="PF00072">
    <property type="entry name" value="Response_reg"/>
    <property type="match status" value="1"/>
</dbReference>
<dbReference type="Pfam" id="PF02518">
    <property type="entry name" value="HATPase_c"/>
    <property type="match status" value="1"/>
</dbReference>
<dbReference type="NCBIfam" id="TIGR00229">
    <property type="entry name" value="sensory_box"/>
    <property type="match status" value="2"/>
</dbReference>
<keyword evidence="7" id="KW-0902">Two-component regulatory system</keyword>
<feature type="domain" description="Histidine kinase" evidence="12">
    <location>
        <begin position="789"/>
        <end position="1019"/>
    </location>
</feature>
<dbReference type="GO" id="GO:0009927">
    <property type="term" value="F:histidine phosphotransfer kinase activity"/>
    <property type="evidence" value="ECO:0007669"/>
    <property type="project" value="TreeGrafter"/>
</dbReference>
<evidence type="ECO:0000256" key="1">
    <source>
        <dbReference type="ARBA" id="ARBA00000085"/>
    </source>
</evidence>
<dbReference type="SUPFAM" id="SSF52172">
    <property type="entry name" value="CheY-like"/>
    <property type="match status" value="1"/>
</dbReference>
<dbReference type="InterPro" id="IPR001789">
    <property type="entry name" value="Sig_transdc_resp-reg_receiver"/>
</dbReference>
<dbReference type="InterPro" id="IPR000014">
    <property type="entry name" value="PAS"/>
</dbReference>
<sequence>MLISKQIVFGYAIALGITCLGTSTGLVVGNYSYQEALQSNKAIAQERKFLNTLQLDILYNRPAKQLSPYLSDPEGFRRESGRLLDRIQKILTALEAHNSLGAHLTIEGLHPLLQEYEVDVRKFKQTTQELIDRLDVLTASPKTLKEAESQLIELVKTKDFLKFIDFPDRLSPFTELALQREYDSEVALNQSRVLRDQIVIASLILSIVIASLFAINTSKAIAQEQTNTNQKLQEQLIEFKRSEDALQKSEAHQRALISAIPDIIARINREGIYLEFVANPNFFVVGNILELVGTHIYESLPPPLAQRRIDCIDLALQTRSMQVYEQDLSIDGRTQIEEVRIVPYNDDEVLALIRDISDRKQVELALAASEAQSRAVLSAIPDLMFRIGADGIYREFVTQPRDFAMFSPEISLSGQSMENILPIDVAQRQFHYLRKAIETDELQIYEQTVQVDGRLQDEEVRVIKSGEDEVLFMIRDISDRKRVEASLKQSELTNRVIIETMPDLLIHMDRHGNYIKISGGNNVRVKELSGTSDEIDIYRVLPRNLAEKRLYYANQAILSKKLQIYEQFIDVDGYLCYEEVRVAPLNDREVLIIIRDITDRKEAEEQLYQLNQELEAKVKERTVELQEREIQLQKLSERLALSLKSGAIGTWEWDIGQNAILWDERMYELYGVSKSSNLPTVTESIQIVSYDIWSESLHPDDRMPTVTLLQQAALGQAEYDTEFRVVHPDGSIHFIKAFGMLVRDAHGNPQSIIGVNFDISDRKRAETQLQKTNEELIRATRLKDEFLANMSHELRTPLNAILGMNEGLKEQVYGSLNERQLQSLQTVERSGLHLLELINDILDLAKIESGQVELEYTPVSVFHLCQSSLVFVRQQAQKKHIQIETKLPLGLPDLMVDERRIRQVLINLLNNAVKFTLEGGLISLEVKQVYSDAINDNSHPHQFLRISIVDTGIGISSENVKKLFQPFIQVDSALNRRYEGTGLGLALVKRIVELHGGQVGLTSQLGVGSCFMIDLPYISSSLPSKIIAVDRVAAPLVIEKPSICKSGNASHLILLVEDNETNIRIVSDYLQSDGYRILLAKNGLEAIALAKTHHPDLILMDIQMPIMDGLEATKQIRLDPQLLHTPIIALTALVMAGDRDRCLAAGASAYLPKPVKLKELSLNIQKFLNNNTLRSNPNPEES</sequence>
<dbReference type="SMART" id="SM00086">
    <property type="entry name" value="PAC"/>
    <property type="match status" value="2"/>
</dbReference>
<dbReference type="SMART" id="SM00387">
    <property type="entry name" value="HATPase_c"/>
    <property type="match status" value="1"/>
</dbReference>
<dbReference type="SUPFAM" id="SSF55785">
    <property type="entry name" value="PYP-like sensor domain (PAS domain)"/>
    <property type="match status" value="4"/>
</dbReference>
<evidence type="ECO:0000256" key="8">
    <source>
        <dbReference type="ARBA" id="ARBA00074306"/>
    </source>
</evidence>